<accession>L8ICQ6</accession>
<reference evidence="1 2" key="1">
    <citation type="journal article" date="2012" name="Nat. Genet.">
        <title>The yak genome and adaptation to life at high altitude.</title>
        <authorList>
            <person name="Qiu Q."/>
            <person name="Zhang G."/>
            <person name="Ma T."/>
            <person name="Qian W."/>
            <person name="Wang J."/>
            <person name="Ye Z."/>
            <person name="Cao C."/>
            <person name="Hu Q."/>
            <person name="Kim J."/>
            <person name="Larkin D.M."/>
            <person name="Auvil L."/>
            <person name="Capitanu B."/>
            <person name="Ma J."/>
            <person name="Lewin H.A."/>
            <person name="Qian X."/>
            <person name="Lang Y."/>
            <person name="Zhou R."/>
            <person name="Wang L."/>
            <person name="Wang K."/>
            <person name="Xia J."/>
            <person name="Liao S."/>
            <person name="Pan S."/>
            <person name="Lu X."/>
            <person name="Hou H."/>
            <person name="Wang Y."/>
            <person name="Zang X."/>
            <person name="Yin Y."/>
            <person name="Ma H."/>
            <person name="Zhang J."/>
            <person name="Wang Z."/>
            <person name="Zhang Y."/>
            <person name="Zhang D."/>
            <person name="Yonezawa T."/>
            <person name="Hasegawa M."/>
            <person name="Zhong Y."/>
            <person name="Liu W."/>
            <person name="Zhang Y."/>
            <person name="Huang Z."/>
            <person name="Zhang S."/>
            <person name="Long R."/>
            <person name="Yang H."/>
            <person name="Wang J."/>
            <person name="Lenstra J.A."/>
            <person name="Cooper D.N."/>
            <person name="Wu Y."/>
            <person name="Wang J."/>
            <person name="Shi P."/>
            <person name="Wang J."/>
            <person name="Liu J."/>
        </authorList>
    </citation>
    <scope>NUCLEOTIDE SEQUENCE [LARGE SCALE GENOMIC DNA]</scope>
    <source>
        <strain evidence="2">yakQH1</strain>
    </source>
</reference>
<evidence type="ECO:0000313" key="1">
    <source>
        <dbReference type="EMBL" id="ELR54011.1"/>
    </source>
</evidence>
<feature type="non-terminal residue" evidence="1">
    <location>
        <position position="87"/>
    </location>
</feature>
<protein>
    <submittedName>
        <fullName evidence="1">Uncharacterized protein</fullName>
    </submittedName>
</protein>
<dbReference type="EMBL" id="JH881494">
    <property type="protein sequence ID" value="ELR54011.1"/>
    <property type="molecule type" value="Genomic_DNA"/>
</dbReference>
<name>L8ICQ6_9CETA</name>
<sequence length="87" mass="9450">NWASAALSLNNETCQRARHLKVDGQCALVSHSMIKNQSASTEFGQKTVIDKMKMKTVAVFLVGNYSLHQLCKSELPGNRGSKGNAEA</sequence>
<organism evidence="1 2">
    <name type="scientific">Bos mutus</name>
    <name type="common">wild yak</name>
    <dbReference type="NCBI Taxonomy" id="72004"/>
    <lineage>
        <taxon>Eukaryota</taxon>
        <taxon>Metazoa</taxon>
        <taxon>Chordata</taxon>
        <taxon>Craniata</taxon>
        <taxon>Vertebrata</taxon>
        <taxon>Euteleostomi</taxon>
        <taxon>Mammalia</taxon>
        <taxon>Eutheria</taxon>
        <taxon>Laurasiatheria</taxon>
        <taxon>Artiodactyla</taxon>
        <taxon>Ruminantia</taxon>
        <taxon>Pecora</taxon>
        <taxon>Bovidae</taxon>
        <taxon>Bovinae</taxon>
        <taxon>Bos</taxon>
    </lineage>
</organism>
<proteinExistence type="predicted"/>
<feature type="non-terminal residue" evidence="1">
    <location>
        <position position="1"/>
    </location>
</feature>
<gene>
    <name evidence="1" type="ORF">M91_00799</name>
</gene>
<evidence type="ECO:0000313" key="2">
    <source>
        <dbReference type="Proteomes" id="UP000011080"/>
    </source>
</evidence>
<dbReference type="AlphaFoldDB" id="L8ICQ6"/>
<dbReference type="Proteomes" id="UP000011080">
    <property type="component" value="Unassembled WGS sequence"/>
</dbReference>